<reference evidence="8" key="1">
    <citation type="journal article" date="2008" name="Insect Biochem. Mol. Biol.">
        <title>The genome of a lepidopteran model insect, the silkworm Bombyx mori.</title>
        <authorList>
            <consortium name="International Silkworm Genome Consortium"/>
        </authorList>
    </citation>
    <scope>NUCLEOTIDE SEQUENCE [LARGE SCALE GENOMIC DNA]</scope>
    <source>
        <strain evidence="8">p50T</strain>
    </source>
</reference>
<dbReference type="AlphaFoldDB" id="A0A8R2DML5"/>
<evidence type="ECO:0000256" key="1">
    <source>
        <dbReference type="ARBA" id="ARBA00004141"/>
    </source>
</evidence>
<accession>A0A8R2DML5</accession>
<feature type="transmembrane region" description="Helical" evidence="5">
    <location>
        <begin position="67"/>
        <end position="95"/>
    </location>
</feature>
<dbReference type="InterPro" id="IPR012858">
    <property type="entry name" value="DC_STAMP-like"/>
</dbReference>
<evidence type="ECO:0000256" key="4">
    <source>
        <dbReference type="ARBA" id="ARBA00023136"/>
    </source>
</evidence>
<evidence type="ECO:0000313" key="8">
    <source>
        <dbReference type="Proteomes" id="UP000005204"/>
    </source>
</evidence>
<evidence type="ECO:0000256" key="3">
    <source>
        <dbReference type="ARBA" id="ARBA00022989"/>
    </source>
</evidence>
<dbReference type="EnsemblMetazoa" id="XM_021348697.2">
    <property type="protein sequence ID" value="XP_021204372.1"/>
    <property type="gene ID" value="LOC101746709"/>
</dbReference>
<keyword evidence="2 5" id="KW-0812">Transmembrane</keyword>
<keyword evidence="3 5" id="KW-1133">Transmembrane helix</keyword>
<dbReference type="Proteomes" id="UP000005204">
    <property type="component" value="Unassembled WGS sequence"/>
</dbReference>
<evidence type="ECO:0000259" key="6">
    <source>
        <dbReference type="Pfam" id="PF07782"/>
    </source>
</evidence>
<name>A0A8R2DML5_BOMMO</name>
<evidence type="ECO:0000256" key="5">
    <source>
        <dbReference type="SAM" id="Phobius"/>
    </source>
</evidence>
<comment type="subcellular location">
    <subcellularLocation>
        <location evidence="1">Membrane</location>
        <topology evidence="1">Multi-pass membrane protein</topology>
    </subcellularLocation>
</comment>
<evidence type="ECO:0000256" key="2">
    <source>
        <dbReference type="ARBA" id="ARBA00022692"/>
    </source>
</evidence>
<dbReference type="InterPro" id="IPR051856">
    <property type="entry name" value="CSR-E3_Ligase_Protein"/>
</dbReference>
<keyword evidence="8" id="KW-1185">Reference proteome</keyword>
<feature type="transmembrane region" description="Helical" evidence="5">
    <location>
        <begin position="543"/>
        <end position="560"/>
    </location>
</feature>
<keyword evidence="4 5" id="KW-0472">Membrane</keyword>
<proteinExistence type="predicted"/>
<feature type="transmembrane region" description="Helical" evidence="5">
    <location>
        <begin position="38"/>
        <end position="55"/>
    </location>
</feature>
<dbReference type="Pfam" id="PF07782">
    <property type="entry name" value="DC_STAMP"/>
    <property type="match status" value="1"/>
</dbReference>
<reference evidence="7" key="2">
    <citation type="submission" date="2022-06" db="UniProtKB">
        <authorList>
            <consortium name="EnsemblMetazoa"/>
        </authorList>
    </citation>
    <scope>IDENTIFICATION</scope>
    <source>
        <strain evidence="7">p50T (Dazao)</strain>
    </source>
</reference>
<protein>
    <recommendedName>
        <fullName evidence="6">Dendritic cell-specific transmembrane protein-like domain-containing protein</fullName>
    </recommendedName>
</protein>
<feature type="transmembrane region" description="Helical" evidence="5">
    <location>
        <begin position="367"/>
        <end position="390"/>
    </location>
</feature>
<dbReference type="PANTHER" id="PTHR21041:SF17">
    <property type="entry name" value="E3 UBIQUITIN-PROTEIN LIGASE DCST1"/>
    <property type="match status" value="1"/>
</dbReference>
<feature type="domain" description="Dendritic cell-specific transmembrane protein-like" evidence="6">
    <location>
        <begin position="400"/>
        <end position="588"/>
    </location>
</feature>
<evidence type="ECO:0000313" key="7">
    <source>
        <dbReference type="EnsemblMetazoa" id="XP_021204372.1"/>
    </source>
</evidence>
<organism evidence="7 8">
    <name type="scientific">Bombyx mori</name>
    <name type="common">Silk moth</name>
    <dbReference type="NCBI Taxonomy" id="7091"/>
    <lineage>
        <taxon>Eukaryota</taxon>
        <taxon>Metazoa</taxon>
        <taxon>Ecdysozoa</taxon>
        <taxon>Arthropoda</taxon>
        <taxon>Hexapoda</taxon>
        <taxon>Insecta</taxon>
        <taxon>Pterygota</taxon>
        <taxon>Neoptera</taxon>
        <taxon>Endopterygota</taxon>
        <taxon>Lepidoptera</taxon>
        <taxon>Glossata</taxon>
        <taxon>Ditrysia</taxon>
        <taxon>Bombycoidea</taxon>
        <taxon>Bombycidae</taxon>
        <taxon>Bombycinae</taxon>
        <taxon>Bombyx</taxon>
    </lineage>
</organism>
<dbReference type="GO" id="GO:0016020">
    <property type="term" value="C:membrane"/>
    <property type="evidence" value="ECO:0007669"/>
    <property type="project" value="UniProtKB-SubCell"/>
</dbReference>
<sequence length="715" mass="83465">MTLLGFIKACSDKIFQYCPFLQKVIFSKPNEYKILKHILSFFSGFVVGQVYYVYLLKNCFFNETLGLAFALMLSTVIGICCATSCQVRCVLLLCVPMYCGKVGRGVLKAIILTYIVAGPITNMGLNAKEVVRVFGCSNELAYNLSTYKYTLLMNVIRKTALDMNIEVDRVKDSFRYFKVVARPIEKELVKTKELDIEEYDYLDYMYDLTSKPADGFVHENGKACFQSGHLLIKNYTDKLSQRCDKMIDRAIRMCNQTFTSVYRDCLKFLFINKSYYSFCRRLRPTEICDFGTFKKSTCFNQTQVNKGLGIGYETMKLIEYEFTKRIRRVKLQCEPRTGQDNVFIKDARKTNEDIGISFEEKTSIMRLVVTMMNVCLALLFLRIFLAAVTYHDLYLTNINHDNVYITGYFKMIDERRRISNKMHLLPLKKMERRKYIDIHSAALMTERSKLVTQVLKLALEMITATTFVMMDRMFYEALDMVRRYADLEPRQGLRDLEIKVDGVGPISAILRKFFESFDVSPISSFTVVTKECVPQPCAMPAQYFFKIYGGYLWILLLLYLSPYTLRLRRLICAYFYPCREKQRVLYLYNDILKKRMKIQKTLQRTAVQAVRTHYLSSENLLSMRMKFPELLGWLQVLPAARMTCLICGETEPRRGRWLTAYLMVRGHRRPWTSGMPGEEPSRCLPFTKWFHRLINASEDSPQNYWAWPHGTRVPA</sequence>
<dbReference type="PANTHER" id="PTHR21041">
    <property type="entry name" value="DENDRITIC CELL-SPECIFIC TRANSMEMBRANE PROTEIN"/>
    <property type="match status" value="1"/>
</dbReference>